<reference evidence="14 15" key="1">
    <citation type="journal article" date="2015" name="Genome Announc.">
        <title>Complete Genome Sequence of Sulfolobus solfataricus Strain 98/2 and Evolved Derivatives.</title>
        <authorList>
            <person name="McCarthy S."/>
            <person name="Gradnigo J."/>
            <person name="Johnson T."/>
            <person name="Payne S."/>
            <person name="Lipzen A."/>
            <person name="Martin J."/>
            <person name="Schackwitz W."/>
            <person name="Moriyama E."/>
            <person name="Blum P."/>
        </authorList>
    </citation>
    <scope>NUCLEOTIDE SEQUENCE [LARGE SCALE GENOMIC DNA]</scope>
    <source>
        <strain evidence="14">98/2 SULC</strain>
        <strain evidence="2">SARC-B</strain>
        <strain evidence="3">SARC-C</strain>
        <strain evidence="4 16">SULA</strain>
        <strain evidence="15">SULB</strain>
    </source>
</reference>
<dbReference type="EMBL" id="CP050869">
    <property type="protein sequence ID" value="QPG49146.1"/>
    <property type="molecule type" value="Genomic_DNA"/>
</dbReference>
<evidence type="ECO:0000313" key="10">
    <source>
        <dbReference type="EMBL" id="AZF82329.1"/>
    </source>
</evidence>
<reference evidence="17" key="3">
    <citation type="submission" date="2016-04" db="EMBL/GenBank/DDBJ databases">
        <authorList>
            <person name="Shah S.A."/>
            <person name="Garrett R.A."/>
        </authorList>
    </citation>
    <scope>NUCLEOTIDE SEQUENCE [LARGE SCALE GENOMIC DNA]</scope>
    <source>
        <strain evidence="17">ATCC 35091 / DSM 1616 / JCM 8930 / NBRC 15331 / P1</strain>
    </source>
</reference>
<gene>
    <name evidence="12" type="ORF">HFC64_03960</name>
    <name evidence="13" type="ORF">SSOP1_2008</name>
    <name evidence="4" type="ORF">SULA_2712</name>
    <name evidence="2" type="ORF">SULB_2713</name>
    <name evidence="3" type="ORF">SULC_2710</name>
    <name evidence="5" type="ORF">SULG_13825</name>
    <name evidence="6" type="ORF">SULH_13825</name>
    <name evidence="7" type="ORF">SULI_13825</name>
    <name evidence="8" type="ORF">SULM_13815</name>
    <name evidence="9" type="ORF">SULN_13805</name>
    <name evidence="10" type="ORF">SULO_13825</name>
    <name evidence="11" type="ORF">SULZ_13830</name>
</gene>
<dbReference type="OrthoDB" id="31229at2157"/>
<dbReference type="OMA" id="EAVFWDI"/>
<sequence>MYRAIFLDFGNTLVGFKPAFYEKLQIILKEHGYDVEIRKVFRAYVKAMAINNYAQPTDIKEFLYNLSIPPDEKLINSIMSSDIRDGEAFVYDEVIEFLETIRSANLKLILVSNSSPRTKKLLEELGLVKYFDNLVLSHEIGIVKPNPKIFAIAISKGGYPALHIGDIYEIDYIGARRSYLDAVLLDRYDFYPEIKEKVRDLREIIPTIMKNL</sequence>
<dbReference type="KEGG" id="ssof:SULC_2710"/>
<dbReference type="SFLD" id="SFLDG01129">
    <property type="entry name" value="C1.5:_HAD__Beta-PGM__Phosphata"/>
    <property type="match status" value="1"/>
</dbReference>
<evidence type="ECO:0000256" key="1">
    <source>
        <dbReference type="ARBA" id="ARBA00007958"/>
    </source>
</evidence>
<evidence type="ECO:0000313" key="12">
    <source>
        <dbReference type="EMBL" id="QPG49146.1"/>
    </source>
</evidence>
<dbReference type="Proteomes" id="UP000033106">
    <property type="component" value="Chromosome"/>
</dbReference>
<dbReference type="EMBL" id="CP033239">
    <property type="protein sequence ID" value="AZF79723.1"/>
    <property type="molecule type" value="Genomic_DNA"/>
</dbReference>
<dbReference type="NCBIfam" id="TIGR01549">
    <property type="entry name" value="HAD-SF-IA-v1"/>
    <property type="match status" value="1"/>
</dbReference>
<evidence type="ECO:0000313" key="9">
    <source>
        <dbReference type="EMBL" id="AZF79723.1"/>
    </source>
</evidence>
<dbReference type="InterPro" id="IPR051828">
    <property type="entry name" value="HAD-like_hydrolase_domain"/>
</dbReference>
<evidence type="ECO:0000313" key="15">
    <source>
        <dbReference type="Proteomes" id="UP000033085"/>
    </source>
</evidence>
<dbReference type="PRINTS" id="PR00413">
    <property type="entry name" value="HADHALOGNASE"/>
</dbReference>
<dbReference type="InterPro" id="IPR023214">
    <property type="entry name" value="HAD_sf"/>
</dbReference>
<evidence type="ECO:0000313" key="23">
    <source>
        <dbReference type="Proteomes" id="UP000278715"/>
    </source>
</evidence>
<evidence type="ECO:0000313" key="24">
    <source>
        <dbReference type="Proteomes" id="UP000282269"/>
    </source>
</evidence>
<dbReference type="InterPro" id="IPR006439">
    <property type="entry name" value="HAD-SF_hydro_IA"/>
</dbReference>
<evidence type="ECO:0000313" key="11">
    <source>
        <dbReference type="EMBL" id="AZF84921.1"/>
    </source>
</evidence>
<dbReference type="EMBL" id="CP033241">
    <property type="protein sequence ID" value="AZF84921.1"/>
    <property type="molecule type" value="Genomic_DNA"/>
</dbReference>
<evidence type="ECO:0000313" key="22">
    <source>
        <dbReference type="Proteomes" id="UP000275843"/>
    </source>
</evidence>
<evidence type="ECO:0000313" key="7">
    <source>
        <dbReference type="EMBL" id="AZF74495.1"/>
    </source>
</evidence>
<accession>A0A0E3K1N8</accession>
<dbReference type="Proteomes" id="UP000273194">
    <property type="component" value="Chromosome"/>
</dbReference>
<dbReference type="Proteomes" id="UP000076770">
    <property type="component" value="Chromosome i"/>
</dbReference>
<evidence type="ECO:0000313" key="16">
    <source>
        <dbReference type="Proteomes" id="UP000033106"/>
    </source>
</evidence>
<dbReference type="Proteomes" id="UP000267993">
    <property type="component" value="Chromosome"/>
</dbReference>
<dbReference type="GeneID" id="1453413"/>
<comment type="similarity">
    <text evidence="1">Belongs to the HAD-like hydrolase superfamily.</text>
</comment>
<evidence type="ECO:0000313" key="25">
    <source>
        <dbReference type="Proteomes" id="UP000594632"/>
    </source>
</evidence>
<dbReference type="RefSeq" id="WP_009992764.1">
    <property type="nucleotide sequence ID" value="NZ_CP011055.2"/>
</dbReference>
<evidence type="ECO:0000313" key="4">
    <source>
        <dbReference type="EMBL" id="AKA80173.1"/>
    </source>
</evidence>
<evidence type="ECO:0000313" key="5">
    <source>
        <dbReference type="EMBL" id="AZF69255.1"/>
    </source>
</evidence>
<dbReference type="Proteomes" id="UP000282269">
    <property type="component" value="Chromosome"/>
</dbReference>
<reference evidence="4" key="5">
    <citation type="submission" date="2018-10" db="EMBL/GenBank/DDBJ databases">
        <authorList>
            <person name="McCarthy S."/>
            <person name="Gradnigo J."/>
            <person name="Johnson T."/>
            <person name="Payne S."/>
            <person name="Lipzen A."/>
            <person name="Schackwitz W."/>
            <person name="Martin J."/>
            <person name="Moriyama E."/>
            <person name="Blum P."/>
        </authorList>
    </citation>
    <scope>NUCLEOTIDE SEQUENCE</scope>
    <source>
        <strain evidence="2">SARC-B</strain>
        <strain evidence="3">SARC-C</strain>
        <strain evidence="4">SULA</strain>
    </source>
</reference>
<dbReference type="PANTHER" id="PTHR46191:SF2">
    <property type="entry name" value="HALOACID DEHALOGENASE-LIKE HYDROLASE DOMAIN-CONTAINING PROTEIN 3"/>
    <property type="match status" value="1"/>
</dbReference>
<dbReference type="EMBL" id="CP033236">
    <property type="protein sequence ID" value="AZF71875.1"/>
    <property type="molecule type" value="Genomic_DNA"/>
</dbReference>
<evidence type="ECO:0000313" key="8">
    <source>
        <dbReference type="EMBL" id="AZF77118.1"/>
    </source>
</evidence>
<dbReference type="EMBL" id="CP011057">
    <property type="protein sequence ID" value="AKA80173.1"/>
    <property type="molecule type" value="Genomic_DNA"/>
</dbReference>
<name>A0A0E3K1N8_SACSO</name>
<dbReference type="EMBL" id="CP033240">
    <property type="protein sequence ID" value="AZF82329.1"/>
    <property type="molecule type" value="Genomic_DNA"/>
</dbReference>
<evidence type="ECO:0000313" key="18">
    <source>
        <dbReference type="Proteomes" id="UP000267993"/>
    </source>
</evidence>
<dbReference type="PATRIC" id="fig|2287.6.peg.2896"/>
<evidence type="ECO:0000313" key="14">
    <source>
        <dbReference type="Proteomes" id="UP000033057"/>
    </source>
</evidence>
<dbReference type="InterPro" id="IPR036412">
    <property type="entry name" value="HAD-like_sf"/>
</dbReference>
<protein>
    <submittedName>
        <fullName evidence="13">2-haloalkanoic acid dehalogenase</fullName>
    </submittedName>
    <submittedName>
        <fullName evidence="4">HAD family hydrolase</fullName>
    </submittedName>
</protein>
<evidence type="ECO:0000313" key="3">
    <source>
        <dbReference type="EMBL" id="AKA77483.1"/>
    </source>
</evidence>
<dbReference type="EMBL" id="LT549890">
    <property type="protein sequence ID" value="SAI85562.1"/>
    <property type="molecule type" value="Genomic_DNA"/>
</dbReference>
<dbReference type="GO" id="GO:0016787">
    <property type="term" value="F:hydrolase activity"/>
    <property type="evidence" value="ECO:0007669"/>
    <property type="project" value="UniProtKB-KW"/>
</dbReference>
<dbReference type="AlphaFoldDB" id="A0A0E3K1N8"/>
<dbReference type="Proteomes" id="UP000033057">
    <property type="component" value="Chromosome"/>
</dbReference>
<dbReference type="SUPFAM" id="SSF56784">
    <property type="entry name" value="HAD-like"/>
    <property type="match status" value="1"/>
</dbReference>
<dbReference type="Proteomes" id="UP000275843">
    <property type="component" value="Chromosome"/>
</dbReference>
<evidence type="ECO:0000313" key="19">
    <source>
        <dbReference type="Proteomes" id="UP000269431"/>
    </source>
</evidence>
<evidence type="ECO:0000313" key="2">
    <source>
        <dbReference type="EMBL" id="AKA74787.1"/>
    </source>
</evidence>
<dbReference type="Proteomes" id="UP000273443">
    <property type="component" value="Chromosome"/>
</dbReference>
<dbReference type="PANTHER" id="PTHR46191">
    <property type="match status" value="1"/>
</dbReference>
<reference evidence="12 25" key="6">
    <citation type="journal article" date="2020" name="Nat. Commun.">
        <title>The structures of two archaeal type IV pili illuminate evolutionary relationships.</title>
        <authorList>
            <person name="Wang F."/>
            <person name="Baquero D.P."/>
            <person name="Su Z."/>
            <person name="Beltran L.C."/>
            <person name="Prangishvili D."/>
            <person name="Krupovic M."/>
            <person name="Egelman E.H."/>
        </authorList>
    </citation>
    <scope>NUCLEOTIDE SEQUENCE [LARGE SCALE GENOMIC DNA]</scope>
    <source>
        <strain evidence="12 25">POZ149</strain>
    </source>
</reference>
<proteinExistence type="inferred from homology"/>
<reference evidence="18 19" key="4">
    <citation type="journal article" date="2018" name="Proc. Natl. Acad. Sci. U.S.A.">
        <title>Nonmutational mechanism of inheritance in the Archaeon Sulfolobus solfataricus.</title>
        <authorList>
            <person name="Payne S."/>
            <person name="McCarthy S."/>
            <person name="Johnson T."/>
            <person name="North E."/>
            <person name="Blum P."/>
        </authorList>
    </citation>
    <scope>NUCLEOTIDE SEQUENCE [LARGE SCALE GENOMIC DNA]</scope>
    <source>
        <strain evidence="6 18">SARC-H</strain>
        <strain evidence="7 22">SARC-I</strain>
        <strain evidence="9 23">SARC-N</strain>
        <strain evidence="10 24">SARC-O</strain>
        <strain evidence="11 19">SUL120</strain>
        <strain evidence="5 20">SULG</strain>
        <strain evidence="8 21">SULM</strain>
    </source>
</reference>
<dbReference type="Proteomes" id="UP000269431">
    <property type="component" value="Chromosome"/>
</dbReference>
<dbReference type="Proteomes" id="UP000033085">
    <property type="component" value="Chromosome"/>
</dbReference>
<organism evidence="4 16">
    <name type="scientific">Saccharolobus solfataricus</name>
    <name type="common">Sulfolobus solfataricus</name>
    <dbReference type="NCBI Taxonomy" id="2287"/>
    <lineage>
        <taxon>Archaea</taxon>
        <taxon>Thermoproteota</taxon>
        <taxon>Thermoprotei</taxon>
        <taxon>Sulfolobales</taxon>
        <taxon>Sulfolobaceae</taxon>
        <taxon>Saccharolobus</taxon>
    </lineage>
</organism>
<dbReference type="EMBL" id="CP033238">
    <property type="protein sequence ID" value="AZF77118.1"/>
    <property type="molecule type" value="Genomic_DNA"/>
</dbReference>
<dbReference type="Proteomes" id="UP000594632">
    <property type="component" value="Chromosome"/>
</dbReference>
<keyword evidence="4" id="KW-0378">Hydrolase</keyword>
<reference evidence="13" key="2">
    <citation type="submission" date="2016-04" db="EMBL/GenBank/DDBJ databases">
        <authorList>
            <person name="Evans L.H."/>
            <person name="Alamgir A."/>
            <person name="Owens N."/>
            <person name="Weber N.D."/>
            <person name="Virtaneva K."/>
            <person name="Barbian K."/>
            <person name="Babar A."/>
            <person name="Rosenke K."/>
        </authorList>
    </citation>
    <scope>NUCLEOTIDE SEQUENCE</scope>
    <source>
        <strain evidence="13">P1</strain>
    </source>
</reference>
<dbReference type="Pfam" id="PF00702">
    <property type="entry name" value="Hydrolase"/>
    <property type="match status" value="1"/>
</dbReference>
<dbReference type="EMBL" id="CP033235">
    <property type="protein sequence ID" value="AZF69255.1"/>
    <property type="molecule type" value="Genomic_DNA"/>
</dbReference>
<evidence type="ECO:0000313" key="17">
    <source>
        <dbReference type="Proteomes" id="UP000076770"/>
    </source>
</evidence>
<evidence type="ECO:0000313" key="21">
    <source>
        <dbReference type="Proteomes" id="UP000273443"/>
    </source>
</evidence>
<evidence type="ECO:0000313" key="13">
    <source>
        <dbReference type="EMBL" id="SAI85562.1"/>
    </source>
</evidence>
<dbReference type="EMBL" id="CP011055">
    <property type="protein sequence ID" value="AKA74787.1"/>
    <property type="molecule type" value="Genomic_DNA"/>
</dbReference>
<dbReference type="Gene3D" id="3.40.50.1000">
    <property type="entry name" value="HAD superfamily/HAD-like"/>
    <property type="match status" value="1"/>
</dbReference>
<dbReference type="EMBL" id="CP011056">
    <property type="protein sequence ID" value="AKA77483.1"/>
    <property type="molecule type" value="Genomic_DNA"/>
</dbReference>
<dbReference type="KEGG" id="ssol:SULB_2713"/>
<evidence type="ECO:0000313" key="20">
    <source>
        <dbReference type="Proteomes" id="UP000273194"/>
    </source>
</evidence>
<dbReference type="EMBL" id="CP033237">
    <property type="protein sequence ID" value="AZF74495.1"/>
    <property type="molecule type" value="Genomic_DNA"/>
</dbReference>
<evidence type="ECO:0000313" key="6">
    <source>
        <dbReference type="EMBL" id="AZF71875.1"/>
    </source>
</evidence>
<dbReference type="KEGG" id="ssoa:SULA_2712"/>
<dbReference type="SFLD" id="SFLDS00003">
    <property type="entry name" value="Haloacid_Dehalogenase"/>
    <property type="match status" value="1"/>
</dbReference>
<dbReference type="Gene3D" id="1.10.150.660">
    <property type="match status" value="1"/>
</dbReference>
<dbReference type="Proteomes" id="UP000278715">
    <property type="component" value="Chromosome"/>
</dbReference>
<dbReference type="GeneID" id="44130678"/>